<dbReference type="PANTHER" id="PTHR43712:SF2">
    <property type="entry name" value="O-METHYLTRANSFERASE CICE"/>
    <property type="match status" value="1"/>
</dbReference>
<proteinExistence type="predicted"/>
<dbReference type="Proteomes" id="UP000007947">
    <property type="component" value="Chromosome"/>
</dbReference>
<dbReference type="EMBL" id="AP012204">
    <property type="protein sequence ID" value="BAK37607.1"/>
    <property type="molecule type" value="Genomic_DNA"/>
</dbReference>
<evidence type="ECO:0000313" key="8">
    <source>
        <dbReference type="Proteomes" id="UP000007947"/>
    </source>
</evidence>
<evidence type="ECO:0000259" key="5">
    <source>
        <dbReference type="Pfam" id="PF00891"/>
    </source>
</evidence>
<keyword evidence="2 7" id="KW-0808">Transferase</keyword>
<dbReference type="PROSITE" id="PS51683">
    <property type="entry name" value="SAM_OMT_II"/>
    <property type="match status" value="1"/>
</dbReference>
<dbReference type="EC" id="2.1.1.-" evidence="7"/>
<evidence type="ECO:0000256" key="3">
    <source>
        <dbReference type="ARBA" id="ARBA00022691"/>
    </source>
</evidence>
<feature type="domain" description="O-methyltransferase dimerisation" evidence="6">
    <location>
        <begin position="36"/>
        <end position="111"/>
    </location>
</feature>
<dbReference type="InterPro" id="IPR036390">
    <property type="entry name" value="WH_DNA-bd_sf"/>
</dbReference>
<dbReference type="Gene3D" id="1.10.287.1350">
    <property type="match status" value="1"/>
</dbReference>
<protein>
    <submittedName>
        <fullName evidence="7">Putative O-methyltransferase</fullName>
        <ecNumber evidence="7">2.1.1.-</ecNumber>
    </submittedName>
</protein>
<evidence type="ECO:0000256" key="4">
    <source>
        <dbReference type="PIRSR" id="PIRSR005739-1"/>
    </source>
</evidence>
<evidence type="ECO:0000256" key="1">
    <source>
        <dbReference type="ARBA" id="ARBA00022603"/>
    </source>
</evidence>
<dbReference type="InterPro" id="IPR029063">
    <property type="entry name" value="SAM-dependent_MTases_sf"/>
</dbReference>
<dbReference type="GO" id="GO:0008171">
    <property type="term" value="F:O-methyltransferase activity"/>
    <property type="evidence" value="ECO:0007669"/>
    <property type="project" value="InterPro"/>
</dbReference>
<dbReference type="PIRSF" id="PIRSF005739">
    <property type="entry name" value="O-mtase"/>
    <property type="match status" value="1"/>
</dbReference>
<keyword evidence="8" id="KW-1185">Reference proteome</keyword>
<dbReference type="Gene3D" id="1.10.10.10">
    <property type="entry name" value="Winged helix-like DNA-binding domain superfamily/Winged helix DNA-binding domain"/>
    <property type="match status" value="1"/>
</dbReference>
<dbReference type="SUPFAM" id="SSF46785">
    <property type="entry name" value="Winged helix' DNA-binding domain"/>
    <property type="match status" value="1"/>
</dbReference>
<dbReference type="InterPro" id="IPR012967">
    <property type="entry name" value="COMT_dimerisation"/>
</dbReference>
<dbReference type="SUPFAM" id="SSF53335">
    <property type="entry name" value="S-adenosyl-L-methionine-dependent methyltransferases"/>
    <property type="match status" value="1"/>
</dbReference>
<name>F5XE59_MICPN</name>
<keyword evidence="1 7" id="KW-0489">Methyltransferase</keyword>
<dbReference type="InterPro" id="IPR036388">
    <property type="entry name" value="WH-like_DNA-bd_sf"/>
</dbReference>
<evidence type="ECO:0000256" key="2">
    <source>
        <dbReference type="ARBA" id="ARBA00022679"/>
    </source>
</evidence>
<dbReference type="InterPro" id="IPR016461">
    <property type="entry name" value="COMT-like"/>
</dbReference>
<dbReference type="Pfam" id="PF00891">
    <property type="entry name" value="Methyltransf_2"/>
    <property type="match status" value="1"/>
</dbReference>
<dbReference type="GO" id="GO:0032259">
    <property type="term" value="P:methylation"/>
    <property type="evidence" value="ECO:0007669"/>
    <property type="project" value="UniProtKB-KW"/>
</dbReference>
<dbReference type="HOGENOM" id="CLU_005533_12_0_11"/>
<dbReference type="eggNOG" id="COG1414">
    <property type="taxonomic scope" value="Bacteria"/>
</dbReference>
<reference evidence="7 8" key="1">
    <citation type="submission" date="2011-05" db="EMBL/GenBank/DDBJ databases">
        <title>Whole genome sequence of Microlunatus phosphovorus NM-1.</title>
        <authorList>
            <person name="Hosoyama A."/>
            <person name="Sasaki K."/>
            <person name="Harada T."/>
            <person name="Igarashi R."/>
            <person name="Kawakoshi A."/>
            <person name="Sasagawa M."/>
            <person name="Fukada J."/>
            <person name="Nakamura S."/>
            <person name="Katano Y."/>
            <person name="Hanada S."/>
            <person name="Kamagata Y."/>
            <person name="Nakamura N."/>
            <person name="Yamazaki S."/>
            <person name="Fujita N."/>
        </authorList>
    </citation>
    <scope>NUCLEOTIDE SEQUENCE [LARGE SCALE GENOMIC DNA]</scope>
    <source>
        <strain evidence="8">ATCC 700054 / DSM 10555 / JCM 9379 / NBRC 101784 / NCIMB 13414 / VKM Ac-1990 / NM-1</strain>
    </source>
</reference>
<feature type="active site" description="Proton acceptor" evidence="4">
    <location>
        <position position="271"/>
    </location>
</feature>
<evidence type="ECO:0000313" key="7">
    <source>
        <dbReference type="EMBL" id="BAK37607.1"/>
    </source>
</evidence>
<feature type="domain" description="O-methyltransferase C-terminal" evidence="5">
    <location>
        <begin position="135"/>
        <end position="342"/>
    </location>
</feature>
<dbReference type="GO" id="GO:0046983">
    <property type="term" value="F:protein dimerization activity"/>
    <property type="evidence" value="ECO:0007669"/>
    <property type="project" value="InterPro"/>
</dbReference>
<organism evidence="7 8">
    <name type="scientific">Microlunatus phosphovorus (strain ATCC 700054 / DSM 10555 / JCM 9379 / NBRC 101784 / NCIMB 13414 / VKM Ac-1990 / NM-1)</name>
    <dbReference type="NCBI Taxonomy" id="1032480"/>
    <lineage>
        <taxon>Bacteria</taxon>
        <taxon>Bacillati</taxon>
        <taxon>Actinomycetota</taxon>
        <taxon>Actinomycetes</taxon>
        <taxon>Propionibacteriales</taxon>
        <taxon>Propionibacteriaceae</taxon>
        <taxon>Microlunatus</taxon>
    </lineage>
</organism>
<sequence length="364" mass="39365">MMTRVPPTRVIQVANGVRTRLQSLVQRMVPPEIGLLELTSGFMATQAIYAAARLRIADVLAGGPRSATDIAAEVGSDPDATYRLLRACATYGVFVEDSEGRFGLTLLASALRSGVSNSMLPVVLMLGDPRYQGPWGRLADTVETGTPGAELLFGKPLWEYLDDDPEFAASFNNAMTRLSALDWPTVQAAYDFTGFSTIVDIGGGHGELLALILDAAPAAKGVLFELPGMVDQAEEHLRQAGVGERCRVEGGSFFEAVPSDGDLYVMRRVIHDFDDEQAVAILSNLCRQLSNDQTLLLLESVISPGNAPHFAKLLDLDMMVFVGGRERTARQFDALLDRAGFRLTRIIPTISTISLIEAVPGRQP</sequence>
<dbReference type="AlphaFoldDB" id="F5XE59"/>
<gene>
    <name evidence="7" type="ordered locus">MLP_45930</name>
</gene>
<dbReference type="InterPro" id="IPR001077">
    <property type="entry name" value="COMT_C"/>
</dbReference>
<dbReference type="STRING" id="1032480.MLP_45930"/>
<dbReference type="Pfam" id="PF08100">
    <property type="entry name" value="Dimerisation"/>
    <property type="match status" value="1"/>
</dbReference>
<keyword evidence="3" id="KW-0949">S-adenosyl-L-methionine</keyword>
<accession>F5XE59</accession>
<dbReference type="Gene3D" id="3.40.50.150">
    <property type="entry name" value="Vaccinia Virus protein VP39"/>
    <property type="match status" value="1"/>
</dbReference>
<dbReference type="KEGG" id="mph:MLP_45930"/>
<dbReference type="PANTHER" id="PTHR43712">
    <property type="entry name" value="PUTATIVE (AFU_ORTHOLOGUE AFUA_4G14580)-RELATED"/>
    <property type="match status" value="1"/>
</dbReference>
<evidence type="ECO:0000259" key="6">
    <source>
        <dbReference type="Pfam" id="PF08100"/>
    </source>
</evidence>